<keyword evidence="2" id="KW-1003">Cell membrane</keyword>
<evidence type="ECO:0000256" key="2">
    <source>
        <dbReference type="ARBA" id="ARBA00022475"/>
    </source>
</evidence>
<protein>
    <submittedName>
        <fullName evidence="8">Transporter, MscS family</fullName>
    </submittedName>
</protein>
<evidence type="ECO:0000256" key="6">
    <source>
        <dbReference type="SAM" id="Phobius"/>
    </source>
</evidence>
<feature type="transmembrane region" description="Helical" evidence="6">
    <location>
        <begin position="17"/>
        <end position="38"/>
    </location>
</feature>
<feature type="transmembrane region" description="Helical" evidence="6">
    <location>
        <begin position="58"/>
        <end position="76"/>
    </location>
</feature>
<evidence type="ECO:0000256" key="1">
    <source>
        <dbReference type="ARBA" id="ARBA00004651"/>
    </source>
</evidence>
<name>A0A069RAR4_PEPLI</name>
<keyword evidence="4 6" id="KW-1133">Transmembrane helix</keyword>
<feature type="transmembrane region" description="Helical" evidence="6">
    <location>
        <begin position="82"/>
        <end position="112"/>
    </location>
</feature>
<dbReference type="InterPro" id="IPR006685">
    <property type="entry name" value="MscS_channel_2nd"/>
</dbReference>
<evidence type="ECO:0000313" key="10">
    <source>
        <dbReference type="Proteomes" id="UP000027946"/>
    </source>
</evidence>
<dbReference type="Gene3D" id="1.10.287.1260">
    <property type="match status" value="1"/>
</dbReference>
<dbReference type="InterPro" id="IPR011066">
    <property type="entry name" value="MscS_channel_C_sf"/>
</dbReference>
<dbReference type="Gene3D" id="3.30.70.100">
    <property type="match status" value="1"/>
</dbReference>
<dbReference type="PANTHER" id="PTHR30566">
    <property type="entry name" value="YNAI-RELATED MECHANOSENSITIVE ION CHANNEL"/>
    <property type="match status" value="1"/>
</dbReference>
<proteinExistence type="predicted"/>
<organism evidence="8 10">
    <name type="scientific">Peptoclostridium litorale DSM 5388</name>
    <dbReference type="NCBI Taxonomy" id="1121324"/>
    <lineage>
        <taxon>Bacteria</taxon>
        <taxon>Bacillati</taxon>
        <taxon>Bacillota</taxon>
        <taxon>Clostridia</taxon>
        <taxon>Peptostreptococcales</taxon>
        <taxon>Peptoclostridiaceae</taxon>
        <taxon>Peptoclostridium</taxon>
    </lineage>
</organism>
<dbReference type="PANTHER" id="PTHR30566:SF5">
    <property type="entry name" value="MECHANOSENSITIVE ION CHANNEL PROTEIN 1, MITOCHONDRIAL-RELATED"/>
    <property type="match status" value="1"/>
</dbReference>
<gene>
    <name evidence="9" type="ORF">CLIT_10c00720</name>
    <name evidence="8" type="ORF">CLIT_23c01900</name>
</gene>
<dbReference type="eggNOG" id="COG0668">
    <property type="taxonomic scope" value="Bacteria"/>
</dbReference>
<comment type="subcellular location">
    <subcellularLocation>
        <location evidence="1">Cell membrane</location>
        <topology evidence="1">Multi-pass membrane protein</topology>
    </subcellularLocation>
</comment>
<keyword evidence="3 6" id="KW-0812">Transmembrane</keyword>
<sequence>MDYSKDFLIKFLSIKNLHIQILFSILTVTLLYFLNKTITNMLSIRIQDVKIRYRYKKILLYIIFILAFVLIGALWFEESGSLITFFGISAAGIAIALKDLIINIAAWVFIILKRPFEAGDRIQIGDNSGDVIDIRIFQFTILEIGNWVDADQSTGRIIHIPNSSIFSIPLANYDKGFHFVWNEIPVSITYESNWKKAKIILHDIANEHAEHMSPEAQKKVEAAARRFMIFYSKLTPIVYTDVKSSYITLTIRYLCKPRYRRGSAEKIWEHILEEFAKHKDIDFAYPTQRIYSELLEGKNATEKDMGFKVNIKE</sequence>
<dbReference type="GO" id="GO:0055085">
    <property type="term" value="P:transmembrane transport"/>
    <property type="evidence" value="ECO:0007669"/>
    <property type="project" value="InterPro"/>
</dbReference>
<dbReference type="EMBL" id="JJMM01000026">
    <property type="protein sequence ID" value="KDR93918.1"/>
    <property type="molecule type" value="Genomic_DNA"/>
</dbReference>
<dbReference type="AlphaFoldDB" id="A0A069RAR4"/>
<keyword evidence="10" id="KW-1185">Reference proteome</keyword>
<evidence type="ECO:0000256" key="5">
    <source>
        <dbReference type="ARBA" id="ARBA00023136"/>
    </source>
</evidence>
<accession>A0A069RAR4</accession>
<reference evidence="8 10" key="1">
    <citation type="submission" date="2014-03" db="EMBL/GenBank/DDBJ databases">
        <title>Genome sequence of Clostridium litorale W6, DSM 5388.</title>
        <authorList>
            <person name="Poehlein A."/>
            <person name="Jagirdar A."/>
            <person name="Khonsari B."/>
            <person name="Chibani C.M."/>
            <person name="Gutierrez Gutierrez D.A."/>
            <person name="Davydova E."/>
            <person name="Alghaithi H.S."/>
            <person name="Nair K.P."/>
            <person name="Dhamotharan K."/>
            <person name="Chandran L."/>
            <person name="G W."/>
            <person name="Daniel R."/>
        </authorList>
    </citation>
    <scope>NUCLEOTIDE SEQUENCE [LARGE SCALE GENOMIC DNA]</scope>
    <source>
        <strain evidence="8 10">W6</strain>
    </source>
</reference>
<comment type="caution">
    <text evidence="8">The sequence shown here is derived from an EMBL/GenBank/DDBJ whole genome shotgun (WGS) entry which is preliminary data.</text>
</comment>
<dbReference type="InterPro" id="IPR010920">
    <property type="entry name" value="LSM_dom_sf"/>
</dbReference>
<feature type="domain" description="Mechanosensitive ion channel MscS" evidence="7">
    <location>
        <begin position="99"/>
        <end position="174"/>
    </location>
</feature>
<dbReference type="SUPFAM" id="SSF82689">
    <property type="entry name" value="Mechanosensitive channel protein MscS (YggB), C-terminal domain"/>
    <property type="match status" value="1"/>
</dbReference>
<dbReference type="RefSeq" id="WP_038263492.1">
    <property type="nucleotide sequence ID" value="NZ_JJMM01000010.1"/>
</dbReference>
<evidence type="ECO:0000256" key="4">
    <source>
        <dbReference type="ARBA" id="ARBA00022989"/>
    </source>
</evidence>
<evidence type="ECO:0000259" key="7">
    <source>
        <dbReference type="Pfam" id="PF00924"/>
    </source>
</evidence>
<dbReference type="Gene3D" id="2.30.30.60">
    <property type="match status" value="1"/>
</dbReference>
<dbReference type="InterPro" id="IPR023408">
    <property type="entry name" value="MscS_beta-dom_sf"/>
</dbReference>
<dbReference type="EMBL" id="JJMM01000010">
    <property type="protein sequence ID" value="KDR95345.1"/>
    <property type="molecule type" value="Genomic_DNA"/>
</dbReference>
<evidence type="ECO:0000313" key="8">
    <source>
        <dbReference type="EMBL" id="KDR93918.1"/>
    </source>
</evidence>
<dbReference type="GO" id="GO:0005886">
    <property type="term" value="C:plasma membrane"/>
    <property type="evidence" value="ECO:0007669"/>
    <property type="project" value="UniProtKB-SubCell"/>
</dbReference>
<dbReference type="STRING" id="1121324.CLIT_10c00720"/>
<dbReference type="OrthoDB" id="9809206at2"/>
<dbReference type="Proteomes" id="UP000027946">
    <property type="component" value="Unassembled WGS sequence"/>
</dbReference>
<dbReference type="Pfam" id="PF00924">
    <property type="entry name" value="MS_channel_2nd"/>
    <property type="match status" value="1"/>
</dbReference>
<keyword evidence="5 6" id="KW-0472">Membrane</keyword>
<dbReference type="SUPFAM" id="SSF50182">
    <property type="entry name" value="Sm-like ribonucleoproteins"/>
    <property type="match status" value="1"/>
</dbReference>
<evidence type="ECO:0000256" key="3">
    <source>
        <dbReference type="ARBA" id="ARBA00022692"/>
    </source>
</evidence>
<evidence type="ECO:0000313" key="9">
    <source>
        <dbReference type="EMBL" id="KDR95345.1"/>
    </source>
</evidence>